<evidence type="ECO:0000313" key="3">
    <source>
        <dbReference type="Proteomes" id="UP000199647"/>
    </source>
</evidence>
<dbReference type="OrthoDB" id="7374881at2"/>
<dbReference type="AlphaFoldDB" id="A0A1H9ARL1"/>
<dbReference type="STRING" id="1855383.SAMN05216548_101509"/>
<feature type="chain" id="PRO_5011738016" description="Lipoprotein" evidence="1">
    <location>
        <begin position="32"/>
        <end position="171"/>
    </location>
</feature>
<dbReference type="RefSeq" id="WP_143061858.1">
    <property type="nucleotide sequence ID" value="NZ_FOFG01000001.1"/>
</dbReference>
<evidence type="ECO:0000256" key="1">
    <source>
        <dbReference type="SAM" id="SignalP"/>
    </source>
</evidence>
<protein>
    <recommendedName>
        <fullName evidence="4">Lipoprotein</fullName>
    </recommendedName>
</protein>
<dbReference type="PROSITE" id="PS51257">
    <property type="entry name" value="PROKAR_LIPOPROTEIN"/>
    <property type="match status" value="1"/>
</dbReference>
<accession>A0A1H9ARL1</accession>
<reference evidence="2 3" key="1">
    <citation type="submission" date="2016-10" db="EMBL/GenBank/DDBJ databases">
        <authorList>
            <person name="de Groot N.N."/>
        </authorList>
    </citation>
    <scope>NUCLEOTIDE SEQUENCE [LARGE SCALE GENOMIC DNA]</scope>
    <source>
        <strain evidence="2 3">A52C2</strain>
    </source>
</reference>
<feature type="signal peptide" evidence="1">
    <location>
        <begin position="1"/>
        <end position="31"/>
    </location>
</feature>
<dbReference type="Proteomes" id="UP000199647">
    <property type="component" value="Unassembled WGS sequence"/>
</dbReference>
<proteinExistence type="predicted"/>
<evidence type="ECO:0008006" key="4">
    <source>
        <dbReference type="Google" id="ProtNLM"/>
    </source>
</evidence>
<evidence type="ECO:0000313" key="2">
    <source>
        <dbReference type="EMBL" id="SEP79424.1"/>
    </source>
</evidence>
<gene>
    <name evidence="2" type="ORF">SAMN05216548_101509</name>
</gene>
<name>A0A1H9ARL1_9HYPH</name>
<keyword evidence="1" id="KW-0732">Signal</keyword>
<keyword evidence="3" id="KW-1185">Reference proteome</keyword>
<sequence>MTCKAMFPLALAGPILAGGLLLAGCAHQAPATTDGVSASTGAATAAPATNAVRIALIPPADAPVAVTQSLQQMLAATASANGVTLLGANDSSAAYRLKGYLSAVPDGGGTLAVYVWDVTTPDGRRVYRISGRAKANGRPDDPWTAVDSGILMQVAQGTFAALQGWLAQNAG</sequence>
<organism evidence="2 3">
    <name type="scientific">Faunimonas pinastri</name>
    <dbReference type="NCBI Taxonomy" id="1855383"/>
    <lineage>
        <taxon>Bacteria</taxon>
        <taxon>Pseudomonadati</taxon>
        <taxon>Pseudomonadota</taxon>
        <taxon>Alphaproteobacteria</taxon>
        <taxon>Hyphomicrobiales</taxon>
        <taxon>Afifellaceae</taxon>
        <taxon>Faunimonas</taxon>
    </lineage>
</organism>
<dbReference type="EMBL" id="FOFG01000001">
    <property type="protein sequence ID" value="SEP79424.1"/>
    <property type="molecule type" value="Genomic_DNA"/>
</dbReference>